<sequence>MAVIEEDAERNKEVRLNKCRQMAAAIDMYNSSRPAVFSSADPLSEELMKALEPFIPKGASVSSPPSYLSSSSSSSSSSPSSSTASPLPNSLSPLPYSSLPSTSISYSYLPSFYASPSSMPSSSYSTSQQLPMGNCLPSASLPFSGGPGFLDHLPPASQIGLNQLNSAQIQQIQAQIQLRQQEQLRQHQQNAAHHLSFLGPRVQPMKASGGGAAASGAGKLYRGVRQRHWGKWVAEIRLPKNRTRLWLGTFDTAEEAALAYDRAAYKLRGDFARLNFPDLRGRAGGPNSGDSAATSVGSSPLPSAVDAKLQAICDSLAAANQPPSSRQAGGRGGAPVVPAEAPSKMEASSVASEEACFKSESLLSQSPESEDSSGSSPVESDMGSLVFSEPTWDEAEEFHLSKYPSLDIDWDAILS</sequence>
<evidence type="ECO:0000256" key="3">
    <source>
        <dbReference type="ARBA" id="ARBA00023015"/>
    </source>
</evidence>
<feature type="compositionally biased region" description="Low complexity" evidence="9">
    <location>
        <begin position="359"/>
        <end position="384"/>
    </location>
</feature>
<name>A0A843V6I1_COLES</name>
<keyword evidence="2" id="KW-0936">Ethylene signaling pathway</keyword>
<keyword evidence="7" id="KW-0539">Nucleus</keyword>
<keyword evidence="5" id="KW-0010">Activator</keyword>
<evidence type="ECO:0000256" key="1">
    <source>
        <dbReference type="ARBA" id="ARBA00004123"/>
    </source>
</evidence>
<feature type="region of interest" description="Disordered" evidence="9">
    <location>
        <begin position="65"/>
        <end position="91"/>
    </location>
</feature>
<keyword evidence="3" id="KW-0805">Transcription regulation</keyword>
<dbReference type="GO" id="GO:0000976">
    <property type="term" value="F:transcription cis-regulatory region binding"/>
    <property type="evidence" value="ECO:0007669"/>
    <property type="project" value="UniProtKB-ARBA"/>
</dbReference>
<comment type="caution">
    <text evidence="11">The sequence shown here is derived from an EMBL/GenBank/DDBJ whole genome shotgun (WGS) entry which is preliminary data.</text>
</comment>
<accession>A0A843V6I1</accession>
<gene>
    <name evidence="11" type="ORF">Taro_024081</name>
</gene>
<evidence type="ECO:0000313" key="11">
    <source>
        <dbReference type="EMBL" id="MQL91475.1"/>
    </source>
</evidence>
<dbReference type="SMART" id="SM00380">
    <property type="entry name" value="AP2"/>
    <property type="match status" value="1"/>
</dbReference>
<evidence type="ECO:0000313" key="12">
    <source>
        <dbReference type="Proteomes" id="UP000652761"/>
    </source>
</evidence>
<comment type="similarity">
    <text evidence="8">Belongs to the AP2/ERF transcription factor family. ERF subfamily.</text>
</comment>
<proteinExistence type="inferred from homology"/>
<evidence type="ECO:0000256" key="7">
    <source>
        <dbReference type="ARBA" id="ARBA00023242"/>
    </source>
</evidence>
<dbReference type="Pfam" id="PF00847">
    <property type="entry name" value="AP2"/>
    <property type="match status" value="1"/>
</dbReference>
<dbReference type="InterPro" id="IPR016177">
    <property type="entry name" value="DNA-bd_dom_sf"/>
</dbReference>
<dbReference type="GO" id="GO:0009873">
    <property type="term" value="P:ethylene-activated signaling pathway"/>
    <property type="evidence" value="ECO:0007669"/>
    <property type="project" value="UniProtKB-KW"/>
</dbReference>
<dbReference type="SUPFAM" id="SSF54171">
    <property type="entry name" value="DNA-binding domain"/>
    <property type="match status" value="1"/>
</dbReference>
<dbReference type="PROSITE" id="PS51032">
    <property type="entry name" value="AP2_ERF"/>
    <property type="match status" value="1"/>
</dbReference>
<dbReference type="AlphaFoldDB" id="A0A843V6I1"/>
<dbReference type="InterPro" id="IPR051758">
    <property type="entry name" value="ERF/AP2-like"/>
</dbReference>
<reference evidence="11" key="1">
    <citation type="submission" date="2017-07" db="EMBL/GenBank/DDBJ databases">
        <title>Taro Niue Genome Assembly and Annotation.</title>
        <authorList>
            <person name="Atibalentja N."/>
            <person name="Keating K."/>
            <person name="Fields C.J."/>
        </authorList>
    </citation>
    <scope>NUCLEOTIDE SEQUENCE</scope>
    <source>
        <strain evidence="11">Niue_2</strain>
        <tissue evidence="11">Leaf</tissue>
    </source>
</reference>
<keyword evidence="6" id="KW-0804">Transcription</keyword>
<dbReference type="PANTHER" id="PTHR31657">
    <property type="entry name" value="ETHYLENE-RESPONSIVE TRANSCRIPTION FACTOR ERF061"/>
    <property type="match status" value="1"/>
</dbReference>
<dbReference type="InterPro" id="IPR036955">
    <property type="entry name" value="AP2/ERF_dom_sf"/>
</dbReference>
<dbReference type="PANTHER" id="PTHR31657:SF73">
    <property type="entry name" value="OS02G0752800 PROTEIN"/>
    <property type="match status" value="1"/>
</dbReference>
<evidence type="ECO:0000259" key="10">
    <source>
        <dbReference type="PROSITE" id="PS51032"/>
    </source>
</evidence>
<dbReference type="Proteomes" id="UP000652761">
    <property type="component" value="Unassembled WGS sequence"/>
</dbReference>
<dbReference type="CDD" id="cd00018">
    <property type="entry name" value="AP2"/>
    <property type="match status" value="1"/>
</dbReference>
<evidence type="ECO:0000256" key="8">
    <source>
        <dbReference type="ARBA" id="ARBA00024343"/>
    </source>
</evidence>
<comment type="subcellular location">
    <subcellularLocation>
        <location evidence="1">Nucleus</location>
    </subcellularLocation>
</comment>
<dbReference type="Gene3D" id="3.30.730.10">
    <property type="entry name" value="AP2/ERF domain"/>
    <property type="match status" value="1"/>
</dbReference>
<evidence type="ECO:0000256" key="5">
    <source>
        <dbReference type="ARBA" id="ARBA00023159"/>
    </source>
</evidence>
<feature type="region of interest" description="Disordered" evidence="9">
    <location>
        <begin position="319"/>
        <end position="389"/>
    </location>
</feature>
<organism evidence="11 12">
    <name type="scientific">Colocasia esculenta</name>
    <name type="common">Wild taro</name>
    <name type="synonym">Arum esculentum</name>
    <dbReference type="NCBI Taxonomy" id="4460"/>
    <lineage>
        <taxon>Eukaryota</taxon>
        <taxon>Viridiplantae</taxon>
        <taxon>Streptophyta</taxon>
        <taxon>Embryophyta</taxon>
        <taxon>Tracheophyta</taxon>
        <taxon>Spermatophyta</taxon>
        <taxon>Magnoliopsida</taxon>
        <taxon>Liliopsida</taxon>
        <taxon>Araceae</taxon>
        <taxon>Aroideae</taxon>
        <taxon>Colocasieae</taxon>
        <taxon>Colocasia</taxon>
    </lineage>
</organism>
<dbReference type="GO" id="GO:0003700">
    <property type="term" value="F:DNA-binding transcription factor activity"/>
    <property type="evidence" value="ECO:0007669"/>
    <property type="project" value="InterPro"/>
</dbReference>
<dbReference type="FunFam" id="3.30.730.10:FF:000001">
    <property type="entry name" value="Ethylene-responsive transcription factor 2"/>
    <property type="match status" value="1"/>
</dbReference>
<dbReference type="InterPro" id="IPR001471">
    <property type="entry name" value="AP2/ERF_dom"/>
</dbReference>
<dbReference type="EMBL" id="NMUH01001343">
    <property type="protein sequence ID" value="MQL91475.1"/>
    <property type="molecule type" value="Genomic_DNA"/>
</dbReference>
<keyword evidence="4" id="KW-0238">DNA-binding</keyword>
<evidence type="ECO:0000256" key="9">
    <source>
        <dbReference type="SAM" id="MobiDB-lite"/>
    </source>
</evidence>
<dbReference type="OrthoDB" id="10038011at2759"/>
<evidence type="ECO:0000256" key="6">
    <source>
        <dbReference type="ARBA" id="ARBA00023163"/>
    </source>
</evidence>
<evidence type="ECO:0000256" key="2">
    <source>
        <dbReference type="ARBA" id="ARBA00022745"/>
    </source>
</evidence>
<dbReference type="PRINTS" id="PR00367">
    <property type="entry name" value="ETHRSPELEMNT"/>
</dbReference>
<dbReference type="GO" id="GO:0005634">
    <property type="term" value="C:nucleus"/>
    <property type="evidence" value="ECO:0007669"/>
    <property type="project" value="UniProtKB-SubCell"/>
</dbReference>
<evidence type="ECO:0000256" key="4">
    <source>
        <dbReference type="ARBA" id="ARBA00023125"/>
    </source>
</evidence>
<feature type="domain" description="AP2/ERF" evidence="10">
    <location>
        <begin position="220"/>
        <end position="277"/>
    </location>
</feature>
<keyword evidence="12" id="KW-1185">Reference proteome</keyword>
<protein>
    <recommendedName>
        <fullName evidence="10">AP2/ERF domain-containing protein</fullName>
    </recommendedName>
</protein>